<evidence type="ECO:0000256" key="1">
    <source>
        <dbReference type="ARBA" id="ARBA00022730"/>
    </source>
</evidence>
<evidence type="ECO:0000259" key="8">
    <source>
        <dbReference type="Pfam" id="PF14693"/>
    </source>
</evidence>
<dbReference type="HAMAP" id="MF_01334">
    <property type="entry name" value="Ribosomal_bL25_CTC"/>
    <property type="match status" value="1"/>
</dbReference>
<comment type="subunit">
    <text evidence="5">Part of the 50S ribosomal subunit; part of the 5S rRNA/L5/L18/L25 subcomplex. Contacts the 5S rRNA. Binds to the 5S rRNA independently of L5 and L18.</text>
</comment>
<comment type="similarity">
    <text evidence="5">Belongs to the bacterial ribosomal protein bL25 family. CTC subfamily.</text>
</comment>
<evidence type="ECO:0000256" key="6">
    <source>
        <dbReference type="SAM" id="MobiDB-lite"/>
    </source>
</evidence>
<dbReference type="AlphaFoldDB" id="A0A1F6MA77"/>
<keyword evidence="1 5" id="KW-0699">rRNA-binding</keyword>
<dbReference type="InterPro" id="IPR001021">
    <property type="entry name" value="Ribosomal_bL25_long"/>
</dbReference>
<keyword evidence="4 5" id="KW-0687">Ribonucleoprotein</keyword>
<dbReference type="Pfam" id="PF01386">
    <property type="entry name" value="Ribosomal_L25p"/>
    <property type="match status" value="1"/>
</dbReference>
<dbReference type="SUPFAM" id="SSF50715">
    <property type="entry name" value="Ribosomal protein L25-like"/>
    <property type="match status" value="1"/>
</dbReference>
<dbReference type="NCBIfam" id="TIGR00731">
    <property type="entry name" value="bL25_bact_ctc"/>
    <property type="match status" value="1"/>
</dbReference>
<evidence type="ECO:0000256" key="2">
    <source>
        <dbReference type="ARBA" id="ARBA00022884"/>
    </source>
</evidence>
<dbReference type="CDD" id="cd00495">
    <property type="entry name" value="Ribosomal_L25_TL5_CTC"/>
    <property type="match status" value="1"/>
</dbReference>
<feature type="domain" description="Large ribosomal subunit protein bL25 beta" evidence="8">
    <location>
        <begin position="99"/>
        <end position="182"/>
    </location>
</feature>
<feature type="compositionally biased region" description="Basic and acidic residues" evidence="6">
    <location>
        <begin position="200"/>
        <end position="225"/>
    </location>
</feature>
<dbReference type="InterPro" id="IPR037121">
    <property type="entry name" value="Ribosomal_bL25_C"/>
</dbReference>
<dbReference type="InterPro" id="IPR011035">
    <property type="entry name" value="Ribosomal_bL25/Gln-tRNA_synth"/>
</dbReference>
<evidence type="ECO:0000256" key="5">
    <source>
        <dbReference type="HAMAP-Rule" id="MF_01334"/>
    </source>
</evidence>
<keyword evidence="2 5" id="KW-0694">RNA-binding</keyword>
<dbReference type="Proteomes" id="UP000176282">
    <property type="component" value="Unassembled WGS sequence"/>
</dbReference>
<dbReference type="Gene3D" id="2.40.240.10">
    <property type="entry name" value="Ribosomal Protein L25, Chain P"/>
    <property type="match status" value="1"/>
</dbReference>
<dbReference type="GO" id="GO:0003735">
    <property type="term" value="F:structural constituent of ribosome"/>
    <property type="evidence" value="ECO:0007669"/>
    <property type="project" value="InterPro"/>
</dbReference>
<dbReference type="STRING" id="1798680.A3J66_00400"/>
<gene>
    <name evidence="5" type="primary">rplY</name>
    <name evidence="5" type="synonym">ctc</name>
    <name evidence="9" type="ORF">A3J66_00400</name>
</gene>
<dbReference type="Gene3D" id="2.170.120.20">
    <property type="entry name" value="Ribosomal protein L25, beta domain"/>
    <property type="match status" value="1"/>
</dbReference>
<dbReference type="PANTHER" id="PTHR33284">
    <property type="entry name" value="RIBOSOMAL PROTEIN L25/GLN-TRNA SYNTHETASE, ANTI-CODON-BINDING DOMAIN-CONTAINING PROTEIN"/>
    <property type="match status" value="1"/>
</dbReference>
<dbReference type="InterPro" id="IPR020057">
    <property type="entry name" value="Ribosomal_bL25_b-dom"/>
</dbReference>
<name>A0A1F6MA77_9BACT</name>
<organism evidence="9 10">
    <name type="scientific">Candidatus Magasanikbacteria bacterium RIFCSPHIGHO2_02_FULL_47_14</name>
    <dbReference type="NCBI Taxonomy" id="1798680"/>
    <lineage>
        <taxon>Bacteria</taxon>
        <taxon>Candidatus Magasanikiibacteriota</taxon>
    </lineage>
</organism>
<sequence length="225" mass="24443">MAFAIVAQKRTTDGRKTREQGLLPGVVYGQGIQPISIAVPYSVFDKLYNQAGEASLIDFSVQGEDGKPVKVLIQDVQRDPVKGKMIHVDLRQIDMTIEMTATVELSFVGQSLAEKELGGTLMKTLNTIAVRCLPQDLVNEVEVDLSVLKTFDDVIHISDLKLPAGVVCSDNVDTVVAKVSAPITEEQFKAMEEQGPGTVEEVKVESEEKKKEKEAEAAAAAEKAE</sequence>
<dbReference type="GO" id="GO:0006412">
    <property type="term" value="P:translation"/>
    <property type="evidence" value="ECO:0007669"/>
    <property type="project" value="UniProtKB-UniRule"/>
</dbReference>
<evidence type="ECO:0000256" key="3">
    <source>
        <dbReference type="ARBA" id="ARBA00022980"/>
    </source>
</evidence>
<reference evidence="9 10" key="1">
    <citation type="journal article" date="2016" name="Nat. Commun.">
        <title>Thousands of microbial genomes shed light on interconnected biogeochemical processes in an aquifer system.</title>
        <authorList>
            <person name="Anantharaman K."/>
            <person name="Brown C.T."/>
            <person name="Hug L.A."/>
            <person name="Sharon I."/>
            <person name="Castelle C.J."/>
            <person name="Probst A.J."/>
            <person name="Thomas B.C."/>
            <person name="Singh A."/>
            <person name="Wilkins M.J."/>
            <person name="Karaoz U."/>
            <person name="Brodie E.L."/>
            <person name="Williams K.H."/>
            <person name="Hubbard S.S."/>
            <person name="Banfield J.F."/>
        </authorList>
    </citation>
    <scope>NUCLEOTIDE SEQUENCE [LARGE SCALE GENOMIC DNA]</scope>
</reference>
<dbReference type="GO" id="GO:0022625">
    <property type="term" value="C:cytosolic large ribosomal subunit"/>
    <property type="evidence" value="ECO:0007669"/>
    <property type="project" value="TreeGrafter"/>
</dbReference>
<dbReference type="InterPro" id="IPR029751">
    <property type="entry name" value="Ribosomal_L25_dom"/>
</dbReference>
<comment type="caution">
    <text evidence="9">The sequence shown here is derived from an EMBL/GenBank/DDBJ whole genome shotgun (WGS) entry which is preliminary data.</text>
</comment>
<proteinExistence type="inferred from homology"/>
<evidence type="ECO:0000313" key="10">
    <source>
        <dbReference type="Proteomes" id="UP000176282"/>
    </source>
</evidence>
<comment type="function">
    <text evidence="5">This is one of the proteins that binds to the 5S RNA in the ribosome where it forms part of the central protuberance.</text>
</comment>
<evidence type="ECO:0000256" key="4">
    <source>
        <dbReference type="ARBA" id="ARBA00023274"/>
    </source>
</evidence>
<dbReference type="EMBL" id="MFQB01000013">
    <property type="protein sequence ID" value="OGH68525.1"/>
    <property type="molecule type" value="Genomic_DNA"/>
</dbReference>
<evidence type="ECO:0000259" key="7">
    <source>
        <dbReference type="Pfam" id="PF01386"/>
    </source>
</evidence>
<dbReference type="GO" id="GO:0008097">
    <property type="term" value="F:5S rRNA binding"/>
    <property type="evidence" value="ECO:0007669"/>
    <property type="project" value="InterPro"/>
</dbReference>
<feature type="region of interest" description="Disordered" evidence="6">
    <location>
        <begin position="190"/>
        <end position="225"/>
    </location>
</feature>
<protein>
    <recommendedName>
        <fullName evidence="5">Large ribosomal subunit protein bL25</fullName>
    </recommendedName>
    <alternativeName>
        <fullName evidence="5">General stress protein CTC</fullName>
    </alternativeName>
</protein>
<keyword evidence="3 5" id="KW-0689">Ribosomal protein</keyword>
<dbReference type="PANTHER" id="PTHR33284:SF1">
    <property type="entry name" value="RIBOSOMAL PROTEIN L25_GLN-TRNA SYNTHETASE, ANTI-CODON-BINDING DOMAIN-CONTAINING PROTEIN"/>
    <property type="match status" value="1"/>
</dbReference>
<dbReference type="Pfam" id="PF14693">
    <property type="entry name" value="Ribosomal_TL5_C"/>
    <property type="match status" value="1"/>
</dbReference>
<accession>A0A1F6MA77</accession>
<evidence type="ECO:0000313" key="9">
    <source>
        <dbReference type="EMBL" id="OGH68525.1"/>
    </source>
</evidence>
<dbReference type="InterPro" id="IPR020056">
    <property type="entry name" value="Rbsml_bL25/Gln-tRNA_synth_N"/>
</dbReference>
<feature type="domain" description="Large ribosomal subunit protein bL25 L25" evidence="7">
    <location>
        <begin position="6"/>
        <end position="90"/>
    </location>
</feature>
<dbReference type="InterPro" id="IPR020930">
    <property type="entry name" value="Ribosomal_uL5_bac-type"/>
</dbReference>